<dbReference type="InterPro" id="IPR050613">
    <property type="entry name" value="Sec_Metabolite_Reg"/>
</dbReference>
<protein>
    <recommendedName>
        <fullName evidence="4">Zn(2)-C6 fungal-type domain-containing protein</fullName>
    </recommendedName>
</protein>
<dbReference type="GO" id="GO:0008270">
    <property type="term" value="F:zinc ion binding"/>
    <property type="evidence" value="ECO:0007669"/>
    <property type="project" value="InterPro"/>
</dbReference>
<dbReference type="InterPro" id="IPR001138">
    <property type="entry name" value="Zn2Cys6_DnaBD"/>
</dbReference>
<reference evidence="5" key="1">
    <citation type="journal article" date="2021" name="Nat. Commun.">
        <title>Genetic determinants of endophytism in the Arabidopsis root mycobiome.</title>
        <authorList>
            <person name="Mesny F."/>
            <person name="Miyauchi S."/>
            <person name="Thiergart T."/>
            <person name="Pickel B."/>
            <person name="Atanasova L."/>
            <person name="Karlsson M."/>
            <person name="Huettel B."/>
            <person name="Barry K.W."/>
            <person name="Haridas S."/>
            <person name="Chen C."/>
            <person name="Bauer D."/>
            <person name="Andreopoulos W."/>
            <person name="Pangilinan J."/>
            <person name="LaButti K."/>
            <person name="Riley R."/>
            <person name="Lipzen A."/>
            <person name="Clum A."/>
            <person name="Drula E."/>
            <person name="Henrissat B."/>
            <person name="Kohler A."/>
            <person name="Grigoriev I.V."/>
            <person name="Martin F.M."/>
            <person name="Hacquard S."/>
        </authorList>
    </citation>
    <scope>NUCLEOTIDE SEQUENCE</scope>
    <source>
        <strain evidence="5">MPI-CAGE-AT-0147</strain>
    </source>
</reference>
<evidence type="ECO:0000256" key="3">
    <source>
        <dbReference type="SAM" id="MobiDB-lite"/>
    </source>
</evidence>
<feature type="region of interest" description="Disordered" evidence="3">
    <location>
        <begin position="1"/>
        <end position="22"/>
    </location>
</feature>
<evidence type="ECO:0000256" key="2">
    <source>
        <dbReference type="ARBA" id="ARBA00023242"/>
    </source>
</evidence>
<dbReference type="GO" id="GO:0005634">
    <property type="term" value="C:nucleus"/>
    <property type="evidence" value="ECO:0007669"/>
    <property type="project" value="UniProtKB-SubCell"/>
</dbReference>
<dbReference type="Proteomes" id="UP000738349">
    <property type="component" value="Unassembled WGS sequence"/>
</dbReference>
<keyword evidence="2" id="KW-0539">Nucleus</keyword>
<sequence>MSPSVAAVSSGGHTTPGYRRNGKLRACEPCRKKKLRCDHAVPVCGRCVAREQSERCIYHPQPLSRATEYGPRRQIRQMRRNPEISSRRPQVFAIETCSSPIQLEEPEQREPSGYAAYDEPLLGPCEPPTRESWPTQPKSPQQDSCGGKCGSQGFLGTTSHTAIFSEAMENFSPALTSSLVFNGEDTISEGEINHSYNIVAFLEDRNMVDLLIERWYEHSEGSCICPGFVMKQWLEQVWRHHDNALAGGHTATKWRLCESLWRNTRSPLLVGKATSASTWISRGTGENLRWQVIGLVAVVAGLCAACLSPSDVLFVNNKVIVSDFVNKMAEVSRACIAICRSCNAMDDLFVWLLYEHTRLVRAVSGEGSHDAYRAGGETNDALITMGLHQNTLVNDEVPFFLSELRKRLVVGIYAMEISTAVFLGRPTRLSHQYCSISPPLDLADEQLTLEGTDLEASLECLDLDGFNKGKRLSRTTWLKVWLPFDQLREEVLNLALGQYTRDKVLRQADGIQQRSVEQWGRLPSFLRKTQDELAEARMLKPVEVLFRTVLRQDYLSNELLLQRVLIQKTGASSAKLIGIAQEVLRDVLFITHRYDIASTIQTDLAFLLLIHGMRSGATIAVELLRQEKVASCPENAQLPRSQTIQDLSVFAARLGAVDSSSGAFRMCDQGRNAITSILNKILDLRSVQLPDCQQSDQQPPLIPIPQLHLDLQAQAPRSLDLGTCLVTEVDQNLEFEELVTLGNDHDFMRWLENADWGPSDS</sequence>
<dbReference type="Gene3D" id="4.10.240.10">
    <property type="entry name" value="Zn(2)-C6 fungal-type DNA-binding domain"/>
    <property type="match status" value="1"/>
</dbReference>
<dbReference type="OrthoDB" id="5101870at2759"/>
<dbReference type="GO" id="GO:0000981">
    <property type="term" value="F:DNA-binding transcription factor activity, RNA polymerase II-specific"/>
    <property type="evidence" value="ECO:0007669"/>
    <property type="project" value="InterPro"/>
</dbReference>
<dbReference type="Pfam" id="PF00172">
    <property type="entry name" value="Zn_clus"/>
    <property type="match status" value="1"/>
</dbReference>
<evidence type="ECO:0000256" key="1">
    <source>
        <dbReference type="ARBA" id="ARBA00004123"/>
    </source>
</evidence>
<dbReference type="CDD" id="cd12148">
    <property type="entry name" value="fungal_TF_MHR"/>
    <property type="match status" value="1"/>
</dbReference>
<name>A0A9P9F632_9HYPO</name>
<dbReference type="PROSITE" id="PS50048">
    <property type="entry name" value="ZN2_CY6_FUNGAL_2"/>
    <property type="match status" value="1"/>
</dbReference>
<dbReference type="PROSITE" id="PS00463">
    <property type="entry name" value="ZN2_CY6_FUNGAL_1"/>
    <property type="match status" value="1"/>
</dbReference>
<feature type="domain" description="Zn(2)-C6 fungal-type" evidence="4">
    <location>
        <begin position="26"/>
        <end position="58"/>
    </location>
</feature>
<comment type="subcellular location">
    <subcellularLocation>
        <location evidence="1">Nucleus</location>
    </subcellularLocation>
</comment>
<evidence type="ECO:0000259" key="4">
    <source>
        <dbReference type="PROSITE" id="PS50048"/>
    </source>
</evidence>
<keyword evidence="6" id="KW-1185">Reference proteome</keyword>
<feature type="compositionally biased region" description="Polar residues" evidence="3">
    <location>
        <begin position="132"/>
        <end position="144"/>
    </location>
</feature>
<feature type="region of interest" description="Disordered" evidence="3">
    <location>
        <begin position="125"/>
        <end position="147"/>
    </location>
</feature>
<dbReference type="SUPFAM" id="SSF57701">
    <property type="entry name" value="Zn2/Cys6 DNA-binding domain"/>
    <property type="match status" value="1"/>
</dbReference>
<proteinExistence type="predicted"/>
<dbReference type="PANTHER" id="PTHR31001:SF40">
    <property type="entry name" value="ZN(II)2CYS6 TRANSCRIPTION FACTOR (EUROFUNG)"/>
    <property type="match status" value="1"/>
</dbReference>
<dbReference type="AlphaFoldDB" id="A0A9P9F632"/>
<organism evidence="5 6">
    <name type="scientific">Dactylonectria macrodidyma</name>
    <dbReference type="NCBI Taxonomy" id="307937"/>
    <lineage>
        <taxon>Eukaryota</taxon>
        <taxon>Fungi</taxon>
        <taxon>Dikarya</taxon>
        <taxon>Ascomycota</taxon>
        <taxon>Pezizomycotina</taxon>
        <taxon>Sordariomycetes</taxon>
        <taxon>Hypocreomycetidae</taxon>
        <taxon>Hypocreales</taxon>
        <taxon>Nectriaceae</taxon>
        <taxon>Dactylonectria</taxon>
    </lineage>
</organism>
<evidence type="ECO:0000313" key="5">
    <source>
        <dbReference type="EMBL" id="KAH7152978.1"/>
    </source>
</evidence>
<dbReference type="PANTHER" id="PTHR31001">
    <property type="entry name" value="UNCHARACTERIZED TRANSCRIPTIONAL REGULATORY PROTEIN"/>
    <property type="match status" value="1"/>
</dbReference>
<dbReference type="EMBL" id="JAGMUV010000006">
    <property type="protein sequence ID" value="KAH7152978.1"/>
    <property type="molecule type" value="Genomic_DNA"/>
</dbReference>
<accession>A0A9P9F632</accession>
<dbReference type="CDD" id="cd00067">
    <property type="entry name" value="GAL4"/>
    <property type="match status" value="1"/>
</dbReference>
<dbReference type="InterPro" id="IPR036864">
    <property type="entry name" value="Zn2-C6_fun-type_DNA-bd_sf"/>
</dbReference>
<gene>
    <name evidence="5" type="ORF">EDB81DRAFT_439686</name>
</gene>
<comment type="caution">
    <text evidence="5">The sequence shown here is derived from an EMBL/GenBank/DDBJ whole genome shotgun (WGS) entry which is preliminary data.</text>
</comment>
<evidence type="ECO:0000313" key="6">
    <source>
        <dbReference type="Proteomes" id="UP000738349"/>
    </source>
</evidence>
<dbReference type="SMART" id="SM00066">
    <property type="entry name" value="GAL4"/>
    <property type="match status" value="1"/>
</dbReference>